<organism evidence="3 4">
    <name type="scientific">Penicillium bovifimosum</name>
    <dbReference type="NCBI Taxonomy" id="126998"/>
    <lineage>
        <taxon>Eukaryota</taxon>
        <taxon>Fungi</taxon>
        <taxon>Dikarya</taxon>
        <taxon>Ascomycota</taxon>
        <taxon>Pezizomycotina</taxon>
        <taxon>Eurotiomycetes</taxon>
        <taxon>Eurotiomycetidae</taxon>
        <taxon>Eurotiales</taxon>
        <taxon>Aspergillaceae</taxon>
        <taxon>Penicillium</taxon>
    </lineage>
</organism>
<comment type="caution">
    <text evidence="3">The sequence shown here is derived from an EMBL/GenBank/DDBJ whole genome shotgun (WGS) entry which is preliminary data.</text>
</comment>
<dbReference type="InterPro" id="IPR036910">
    <property type="entry name" value="HMG_box_dom_sf"/>
</dbReference>
<feature type="DNA-binding region" description="HMG box" evidence="1">
    <location>
        <begin position="201"/>
        <end position="257"/>
    </location>
</feature>
<protein>
    <submittedName>
        <fullName evidence="3">High mobility group superfamily</fullName>
    </submittedName>
</protein>
<reference evidence="3" key="1">
    <citation type="submission" date="2022-11" db="EMBL/GenBank/DDBJ databases">
        <authorList>
            <person name="Petersen C."/>
        </authorList>
    </citation>
    <scope>NUCLEOTIDE SEQUENCE</scope>
    <source>
        <strain evidence="3">IBT 22155</strain>
    </source>
</reference>
<dbReference type="EMBL" id="JAPQKL010000006">
    <property type="protein sequence ID" value="KAJ5124714.1"/>
    <property type="molecule type" value="Genomic_DNA"/>
</dbReference>
<dbReference type="GO" id="GO:0003677">
    <property type="term" value="F:DNA binding"/>
    <property type="evidence" value="ECO:0007669"/>
    <property type="project" value="UniProtKB-UniRule"/>
</dbReference>
<accession>A0A9W9GNH8</accession>
<dbReference type="Gene3D" id="1.10.30.10">
    <property type="entry name" value="High mobility group box domain"/>
    <property type="match status" value="1"/>
</dbReference>
<proteinExistence type="predicted"/>
<evidence type="ECO:0000259" key="2">
    <source>
        <dbReference type="PROSITE" id="PS50118"/>
    </source>
</evidence>
<name>A0A9W9GNH8_9EURO</name>
<dbReference type="RefSeq" id="XP_056519113.1">
    <property type="nucleotide sequence ID" value="XM_056669283.1"/>
</dbReference>
<dbReference type="PROSITE" id="PS50118">
    <property type="entry name" value="HMG_BOX_2"/>
    <property type="match status" value="1"/>
</dbReference>
<dbReference type="Pfam" id="PF00505">
    <property type="entry name" value="HMG_box"/>
    <property type="match status" value="1"/>
</dbReference>
<evidence type="ECO:0000313" key="3">
    <source>
        <dbReference type="EMBL" id="KAJ5124714.1"/>
    </source>
</evidence>
<feature type="domain" description="HMG box" evidence="2">
    <location>
        <begin position="201"/>
        <end position="257"/>
    </location>
</feature>
<dbReference type="GO" id="GO:0005634">
    <property type="term" value="C:nucleus"/>
    <property type="evidence" value="ECO:0007669"/>
    <property type="project" value="UniProtKB-UniRule"/>
</dbReference>
<dbReference type="GeneID" id="81408453"/>
<evidence type="ECO:0000256" key="1">
    <source>
        <dbReference type="PROSITE-ProRule" id="PRU00267"/>
    </source>
</evidence>
<dbReference type="OrthoDB" id="6247875at2759"/>
<dbReference type="SUPFAM" id="SSF47095">
    <property type="entry name" value="HMG-box"/>
    <property type="match status" value="1"/>
</dbReference>
<dbReference type="AlphaFoldDB" id="A0A9W9GNH8"/>
<dbReference type="InterPro" id="IPR009071">
    <property type="entry name" value="HMG_box_dom"/>
</dbReference>
<sequence length="257" mass="29613">MPPSRCLEILWCEAMQNIEAAKGQILVPNNIVQNVLGMDNLEEMYRRLANMNNGVAYMHFDESLGAWCLSTTDKYRNERTPALELQDSKLPRSINSRCLETLWCEAILNIEAAKGQILVPNNIVQNALGMDNLEEMYRRLRNMNNGTAYMHFDESLGAWCLSTTDKYRNERTPALELQDSKLPRSIKEVSKSIYRSANLVTPPKPNCFVLYRQATQRLVEESNPGASNDVITRILIDRWSNERPEVRERYIRLADQL</sequence>
<gene>
    <name evidence="3" type="ORF">N7515_008539</name>
</gene>
<evidence type="ECO:0000313" key="4">
    <source>
        <dbReference type="Proteomes" id="UP001149079"/>
    </source>
</evidence>
<dbReference type="Proteomes" id="UP001149079">
    <property type="component" value="Unassembled WGS sequence"/>
</dbReference>
<reference evidence="3" key="2">
    <citation type="journal article" date="2023" name="IMA Fungus">
        <title>Comparative genomic study of the Penicillium genus elucidates a diverse pangenome and 15 lateral gene transfer events.</title>
        <authorList>
            <person name="Petersen C."/>
            <person name="Sorensen T."/>
            <person name="Nielsen M.R."/>
            <person name="Sondergaard T.E."/>
            <person name="Sorensen J.L."/>
            <person name="Fitzpatrick D.A."/>
            <person name="Frisvad J.C."/>
            <person name="Nielsen K.L."/>
        </authorList>
    </citation>
    <scope>NUCLEOTIDE SEQUENCE</scope>
    <source>
        <strain evidence="3">IBT 22155</strain>
    </source>
</reference>
<keyword evidence="1" id="KW-0539">Nucleus</keyword>
<keyword evidence="1" id="KW-0238">DNA-binding</keyword>
<keyword evidence="4" id="KW-1185">Reference proteome</keyword>